<evidence type="ECO:0000256" key="4">
    <source>
        <dbReference type="ARBA" id="ARBA00022729"/>
    </source>
</evidence>
<evidence type="ECO:0000256" key="5">
    <source>
        <dbReference type="ARBA" id="ARBA00022989"/>
    </source>
</evidence>
<dbReference type="GO" id="GO:0051033">
    <property type="term" value="F:RNA transmembrane transporter activity"/>
    <property type="evidence" value="ECO:0007669"/>
    <property type="project" value="TreeGrafter"/>
</dbReference>
<dbReference type="Proteomes" id="UP000675881">
    <property type="component" value="Chromosome 3"/>
</dbReference>
<evidence type="ECO:0000256" key="2">
    <source>
        <dbReference type="ARBA" id="ARBA00006618"/>
    </source>
</evidence>
<dbReference type="PANTHER" id="PTHR12185">
    <property type="entry name" value="SID1 TRANSMEMBRANE FAMILY MEMEBER"/>
    <property type="match status" value="1"/>
</dbReference>
<comment type="subcellular location">
    <subcellularLocation>
        <location evidence="1">Membrane</location>
        <topology evidence="1">Multi-pass membrane protein</topology>
    </subcellularLocation>
</comment>
<organism evidence="8 9">
    <name type="scientific">Lepeophtheirus salmonis</name>
    <name type="common">Salmon louse</name>
    <name type="synonym">Caligus salmonis</name>
    <dbReference type="NCBI Taxonomy" id="72036"/>
    <lineage>
        <taxon>Eukaryota</taxon>
        <taxon>Metazoa</taxon>
        <taxon>Ecdysozoa</taxon>
        <taxon>Arthropoda</taxon>
        <taxon>Crustacea</taxon>
        <taxon>Multicrustacea</taxon>
        <taxon>Hexanauplia</taxon>
        <taxon>Copepoda</taxon>
        <taxon>Siphonostomatoida</taxon>
        <taxon>Caligidae</taxon>
        <taxon>Lepeophtheirus</taxon>
    </lineage>
</organism>
<keyword evidence="7" id="KW-0325">Glycoprotein</keyword>
<dbReference type="AlphaFoldDB" id="A0A7R8CQB7"/>
<keyword evidence="6" id="KW-0472">Membrane</keyword>
<evidence type="ECO:0000313" key="8">
    <source>
        <dbReference type="EMBL" id="CAF2894088.1"/>
    </source>
</evidence>
<proteinExistence type="inferred from homology"/>
<evidence type="ECO:0000256" key="7">
    <source>
        <dbReference type="ARBA" id="ARBA00023180"/>
    </source>
</evidence>
<sequence>MEGVLSGCYHICPTAENFQFDTTFMYVLAVLVFLKVFQFRHPDITANAYIVFAVIGGALVFEVGPEMQELVPVRKGKFFASLVIISVNILLAVYFAFKRKPGVSKYLLSILMINMGLYVGYYICMKLFYRFSKGRLISFFVMELKDSAKSPAESREMNKPCLASFFDNHDLWHFLSAAGLFFHFMMILTLEDENLETPWQEIPVF</sequence>
<keyword evidence="3" id="KW-0812">Transmembrane</keyword>
<keyword evidence="9" id="KW-1185">Reference proteome</keyword>
<dbReference type="GO" id="GO:0005764">
    <property type="term" value="C:lysosome"/>
    <property type="evidence" value="ECO:0007669"/>
    <property type="project" value="TreeGrafter"/>
</dbReference>
<accession>A0A7R8CQB7</accession>
<keyword evidence="5" id="KW-1133">Transmembrane helix</keyword>
<dbReference type="EMBL" id="HG994582">
    <property type="protein sequence ID" value="CAF2894088.1"/>
    <property type="molecule type" value="Genomic_DNA"/>
</dbReference>
<evidence type="ECO:0000313" key="9">
    <source>
        <dbReference type="Proteomes" id="UP000675881"/>
    </source>
</evidence>
<evidence type="ECO:0000256" key="6">
    <source>
        <dbReference type="ARBA" id="ARBA00023136"/>
    </source>
</evidence>
<evidence type="ECO:0000256" key="1">
    <source>
        <dbReference type="ARBA" id="ARBA00004141"/>
    </source>
</evidence>
<keyword evidence="4" id="KW-0732">Signal</keyword>
<dbReference type="InterPro" id="IPR025958">
    <property type="entry name" value="SID1_TM_fam"/>
</dbReference>
<comment type="similarity">
    <text evidence="2">Belongs to the SID1 family.</text>
</comment>
<gene>
    <name evidence="8" type="ORF">LSAA_7481</name>
</gene>
<dbReference type="PANTHER" id="PTHR12185:SF14">
    <property type="entry name" value="CHOLESTEROL UPTAKE PROTEIN 1"/>
    <property type="match status" value="1"/>
</dbReference>
<dbReference type="OrthoDB" id="416618at2759"/>
<dbReference type="GO" id="GO:0005886">
    <property type="term" value="C:plasma membrane"/>
    <property type="evidence" value="ECO:0007669"/>
    <property type="project" value="TreeGrafter"/>
</dbReference>
<dbReference type="Pfam" id="PF13965">
    <property type="entry name" value="SID-1_RNA_chan"/>
    <property type="match status" value="3"/>
</dbReference>
<evidence type="ECO:0000256" key="3">
    <source>
        <dbReference type="ARBA" id="ARBA00022692"/>
    </source>
</evidence>
<reference evidence="8" key="1">
    <citation type="submission" date="2021-02" db="EMBL/GenBank/DDBJ databases">
        <authorList>
            <person name="Bekaert M."/>
        </authorList>
    </citation>
    <scope>NUCLEOTIDE SEQUENCE</scope>
    <source>
        <strain evidence="8">IoA-00</strain>
    </source>
</reference>
<dbReference type="GO" id="GO:0003725">
    <property type="term" value="F:double-stranded RNA binding"/>
    <property type="evidence" value="ECO:0007669"/>
    <property type="project" value="TreeGrafter"/>
</dbReference>
<name>A0A7R8CQB7_LEPSM</name>
<protein>
    <submittedName>
        <fullName evidence="8">(salmon louse) hypothetical protein</fullName>
    </submittedName>
</protein>